<dbReference type="AlphaFoldDB" id="A0A397S663"/>
<dbReference type="InterPro" id="IPR001965">
    <property type="entry name" value="Znf_PHD"/>
</dbReference>
<dbReference type="EMBL" id="QKYT01001021">
    <property type="protein sequence ID" value="RIA80206.1"/>
    <property type="molecule type" value="Genomic_DNA"/>
</dbReference>
<dbReference type="Pfam" id="PF13832">
    <property type="entry name" value="zf-HC5HC2H_2"/>
    <property type="match status" value="1"/>
</dbReference>
<dbReference type="OrthoDB" id="20839at2759"/>
<feature type="region of interest" description="Disordered" evidence="8">
    <location>
        <begin position="1"/>
        <end position="74"/>
    </location>
</feature>
<dbReference type="SUPFAM" id="SSF57903">
    <property type="entry name" value="FYVE/PHD zinc finger"/>
    <property type="match status" value="1"/>
</dbReference>
<dbReference type="InterPro" id="IPR034732">
    <property type="entry name" value="EPHD"/>
</dbReference>
<keyword evidence="2" id="KW-0479">Metal-binding</keyword>
<proteinExistence type="predicted"/>
<dbReference type="PANTHER" id="PTHR13793">
    <property type="entry name" value="PHD FINGER PROTEINS"/>
    <property type="match status" value="1"/>
</dbReference>
<feature type="domain" description="PHD-type" evidence="9">
    <location>
        <begin position="255"/>
        <end position="305"/>
    </location>
</feature>
<evidence type="ECO:0000313" key="11">
    <source>
        <dbReference type="EMBL" id="RIA80206.1"/>
    </source>
</evidence>
<dbReference type="PROSITE" id="PS01359">
    <property type="entry name" value="ZF_PHD_1"/>
    <property type="match status" value="1"/>
</dbReference>
<name>A0A397S663_9GLOM</name>
<evidence type="ECO:0000259" key="9">
    <source>
        <dbReference type="PROSITE" id="PS50016"/>
    </source>
</evidence>
<keyword evidence="12" id="KW-1185">Reference proteome</keyword>
<dbReference type="InterPro" id="IPR019786">
    <property type="entry name" value="Zinc_finger_PHD-type_CS"/>
</dbReference>
<dbReference type="Pfam" id="PF13831">
    <property type="entry name" value="PHD_2"/>
    <property type="match status" value="1"/>
</dbReference>
<dbReference type="PANTHER" id="PTHR13793:SF107">
    <property type="entry name" value="BROMODOMAIN-CONTAINING PROTEIN HOMOLOG"/>
    <property type="match status" value="1"/>
</dbReference>
<evidence type="ECO:0000256" key="6">
    <source>
        <dbReference type="ARBA" id="ARBA00023242"/>
    </source>
</evidence>
<dbReference type="Gene3D" id="3.30.40.10">
    <property type="entry name" value="Zinc/RING finger domain, C3HC4 (zinc finger)"/>
    <property type="match status" value="2"/>
</dbReference>
<dbReference type="FunFam" id="3.30.40.10:FF:000008">
    <property type="entry name" value="Bromodomain containing 1, isoform CRA_a"/>
    <property type="match status" value="1"/>
</dbReference>
<feature type="compositionally biased region" description="Basic residues" evidence="8">
    <location>
        <begin position="52"/>
        <end position="71"/>
    </location>
</feature>
<dbReference type="PROSITE" id="PS50016">
    <property type="entry name" value="ZF_PHD_2"/>
    <property type="match status" value="1"/>
</dbReference>
<dbReference type="STRING" id="658196.A0A397S663"/>
<keyword evidence="4 7" id="KW-0863">Zinc-finger</keyword>
<evidence type="ECO:0000256" key="2">
    <source>
        <dbReference type="ARBA" id="ARBA00022723"/>
    </source>
</evidence>
<keyword evidence="6" id="KW-0539">Nucleus</keyword>
<dbReference type="CDD" id="cd15492">
    <property type="entry name" value="PHD_BRPF_JADE_like"/>
    <property type="match status" value="1"/>
</dbReference>
<dbReference type="Proteomes" id="UP000265703">
    <property type="component" value="Unassembled WGS sequence"/>
</dbReference>
<comment type="caution">
    <text evidence="11">The sequence shown here is derived from an EMBL/GenBank/DDBJ whole genome shotgun (WGS) entry which is preliminary data.</text>
</comment>
<protein>
    <submittedName>
        <fullName evidence="11">PHD-zinc-finger like domain-containing protein</fullName>
    </submittedName>
</protein>
<dbReference type="InterPro" id="IPR019787">
    <property type="entry name" value="Znf_PHD-finger"/>
</dbReference>
<keyword evidence="5" id="KW-0862">Zinc</keyword>
<evidence type="ECO:0000313" key="12">
    <source>
        <dbReference type="Proteomes" id="UP000265703"/>
    </source>
</evidence>
<feature type="compositionally biased region" description="Basic and acidic residues" evidence="8">
    <location>
        <begin position="1"/>
        <end position="15"/>
    </location>
</feature>
<dbReference type="GO" id="GO:0008270">
    <property type="term" value="F:zinc ion binding"/>
    <property type="evidence" value="ECO:0007669"/>
    <property type="project" value="UniProtKB-KW"/>
</dbReference>
<dbReference type="InterPro" id="IPR050701">
    <property type="entry name" value="Histone_Mod_Regulator"/>
</dbReference>
<evidence type="ECO:0000256" key="8">
    <source>
        <dbReference type="SAM" id="MobiDB-lite"/>
    </source>
</evidence>
<dbReference type="FunFam" id="3.30.40.10:FF:000007">
    <property type="entry name" value="Bromodomain containing 1, isoform CRA_b"/>
    <property type="match status" value="1"/>
</dbReference>
<evidence type="ECO:0000256" key="5">
    <source>
        <dbReference type="ARBA" id="ARBA00022833"/>
    </source>
</evidence>
<dbReference type="InterPro" id="IPR013083">
    <property type="entry name" value="Znf_RING/FYVE/PHD"/>
</dbReference>
<evidence type="ECO:0000256" key="7">
    <source>
        <dbReference type="PROSITE-ProRule" id="PRU00146"/>
    </source>
</evidence>
<dbReference type="InterPro" id="IPR011011">
    <property type="entry name" value="Znf_FYVE_PHD"/>
</dbReference>
<organism evidence="11 12">
    <name type="scientific">Glomus cerebriforme</name>
    <dbReference type="NCBI Taxonomy" id="658196"/>
    <lineage>
        <taxon>Eukaryota</taxon>
        <taxon>Fungi</taxon>
        <taxon>Fungi incertae sedis</taxon>
        <taxon>Mucoromycota</taxon>
        <taxon>Glomeromycotina</taxon>
        <taxon>Glomeromycetes</taxon>
        <taxon>Glomerales</taxon>
        <taxon>Glomeraceae</taxon>
        <taxon>Glomus</taxon>
    </lineage>
</organism>
<dbReference type="SMART" id="SM00249">
    <property type="entry name" value="PHD"/>
    <property type="match status" value="2"/>
</dbReference>
<dbReference type="GO" id="GO:0006357">
    <property type="term" value="P:regulation of transcription by RNA polymerase II"/>
    <property type="evidence" value="ECO:0007669"/>
    <property type="project" value="TreeGrafter"/>
</dbReference>
<accession>A0A397S663</accession>
<feature type="domain" description="PHD-type" evidence="10">
    <location>
        <begin position="309"/>
        <end position="424"/>
    </location>
</feature>
<keyword evidence="3" id="KW-0677">Repeat</keyword>
<evidence type="ECO:0000259" key="10">
    <source>
        <dbReference type="PROSITE" id="PS51805"/>
    </source>
</evidence>
<reference evidence="11 12" key="1">
    <citation type="submission" date="2018-06" db="EMBL/GenBank/DDBJ databases">
        <title>Comparative genomics reveals the genomic features of Rhizophagus irregularis, R. cerebriforme, R. diaphanum and Gigaspora rosea, and their symbiotic lifestyle signature.</title>
        <authorList>
            <person name="Morin E."/>
            <person name="San Clemente H."/>
            <person name="Chen E.C.H."/>
            <person name="De La Providencia I."/>
            <person name="Hainaut M."/>
            <person name="Kuo A."/>
            <person name="Kohler A."/>
            <person name="Murat C."/>
            <person name="Tang N."/>
            <person name="Roy S."/>
            <person name="Loubradou J."/>
            <person name="Henrissat B."/>
            <person name="Grigoriev I.V."/>
            <person name="Corradi N."/>
            <person name="Roux C."/>
            <person name="Martin F.M."/>
        </authorList>
    </citation>
    <scope>NUCLEOTIDE SEQUENCE [LARGE SCALE GENOMIC DNA]</scope>
    <source>
        <strain evidence="11 12">DAOM 227022</strain>
    </source>
</reference>
<dbReference type="GO" id="GO:0005634">
    <property type="term" value="C:nucleus"/>
    <property type="evidence" value="ECO:0007669"/>
    <property type="project" value="UniProtKB-SubCell"/>
</dbReference>
<evidence type="ECO:0000256" key="3">
    <source>
        <dbReference type="ARBA" id="ARBA00022737"/>
    </source>
</evidence>
<comment type="subcellular location">
    <subcellularLocation>
        <location evidence="1">Nucleus</location>
    </subcellularLocation>
</comment>
<evidence type="ECO:0000256" key="1">
    <source>
        <dbReference type="ARBA" id="ARBA00004123"/>
    </source>
</evidence>
<sequence>MDPIKESTSSREHSIEPVITHTRNKIVLRANRSTAHKPRNASSGGGGSTRTYNKRASKKNKLIKTSKTRNKNNKEIINTSKEVNESRIIPVEEPPREELPYDKFYPDLKLDEKLVVVYVSSKDLDEDQEEKEIMETMIMKEDSGEIAAKDENNVDNTPIVQPPPVKKLPVPTFKRINFIKEDPDEPFIRPEGHYIRHVDDYWLKALNEERRKEDLGELSADVFEAVIDRLEKEWFDLTKNLPKCNTDKESMTPEDSSCAICDDGECENSNAIVFCDGCNLAVHQDCYGIPYIPEGQWLCRKCIVSPETPVSCIFCPNEGGAFKKTNTNRWAHLLCALWIPEVGLSNTVYMEPIDNIEGIPRGRWKLKCYICEKRMGACIQCQNTHCCTAFHVTCARKAKLCMRMKFPDEHHNHYIMKAYCDKHTPRDYREQVDVLSTVAAAQKLLMDPIQTGKKRRYDVDYETDGSDDYIPNDVTSNRKMNRALRSVENGKIIQSVENKNSKAARAYNHTYTDTAPIAPAIIMEKLLPVLARQKGTLRKRQELIATICKYWSLKRESRRGAPLLKRLHLEPWTASASAHKQSEEEKWAKYMAMTDLRKDLEKVRMLVDLVHRREKEKLKKTKLQVKYLETILFPLECILRPVLEEIAA</sequence>
<evidence type="ECO:0000256" key="4">
    <source>
        <dbReference type="ARBA" id="ARBA00022771"/>
    </source>
</evidence>
<gene>
    <name evidence="11" type="ORF">C1645_701745</name>
</gene>
<dbReference type="PROSITE" id="PS51805">
    <property type="entry name" value="EPHD"/>
    <property type="match status" value="1"/>
</dbReference>